<dbReference type="EMBL" id="BAAFRS010000228">
    <property type="protein sequence ID" value="GAB1224934.1"/>
    <property type="molecule type" value="Genomic_DNA"/>
</dbReference>
<accession>A0ABQ0DPZ8</accession>
<keyword evidence="3" id="KW-1185">Reference proteome</keyword>
<evidence type="ECO:0000313" key="3">
    <source>
        <dbReference type="Proteomes" id="UP001628156"/>
    </source>
</evidence>
<sequence length="110" mass="12685">MSELNNLTQQLLFLKDKLSKLENENTQEEKKKDEVNDNITDSSETQIVNDLAPNVVVADEISSSEDDLPKKRKLMHNFIEEIDIQHKKITTLELDNQKNGGSKQTEKKKF</sequence>
<name>A0ABQ0DPZ8_9EUKA</name>
<reference evidence="2 3" key="1">
    <citation type="journal article" date="2019" name="PLoS Negl. Trop. Dis.">
        <title>Whole genome sequencing of Entamoeba nuttalli reveals mammalian host-related molecular signatures and a novel octapeptide-repeat surface protein.</title>
        <authorList>
            <person name="Tanaka M."/>
            <person name="Makiuchi T."/>
            <person name="Komiyama T."/>
            <person name="Shiina T."/>
            <person name="Osaki K."/>
            <person name="Tachibana H."/>
        </authorList>
    </citation>
    <scope>NUCLEOTIDE SEQUENCE [LARGE SCALE GENOMIC DNA]</scope>
    <source>
        <strain evidence="2 3">P19-061405</strain>
    </source>
</reference>
<organism evidence="2 3">
    <name type="scientific">Entamoeba nuttalli</name>
    <dbReference type="NCBI Taxonomy" id="412467"/>
    <lineage>
        <taxon>Eukaryota</taxon>
        <taxon>Amoebozoa</taxon>
        <taxon>Evosea</taxon>
        <taxon>Archamoebae</taxon>
        <taxon>Mastigamoebida</taxon>
        <taxon>Entamoebidae</taxon>
        <taxon>Entamoeba</taxon>
    </lineage>
</organism>
<proteinExistence type="predicted"/>
<gene>
    <name evidence="2" type="ORF">ENUP19_0228G0002</name>
</gene>
<feature type="compositionally biased region" description="Basic and acidic residues" evidence="1">
    <location>
        <begin position="22"/>
        <end position="35"/>
    </location>
</feature>
<dbReference type="Proteomes" id="UP001628156">
    <property type="component" value="Unassembled WGS sequence"/>
</dbReference>
<evidence type="ECO:0000256" key="1">
    <source>
        <dbReference type="SAM" id="MobiDB-lite"/>
    </source>
</evidence>
<feature type="region of interest" description="Disordered" evidence="1">
    <location>
        <begin position="22"/>
        <end position="45"/>
    </location>
</feature>
<comment type="caution">
    <text evidence="2">The sequence shown here is derived from an EMBL/GenBank/DDBJ whole genome shotgun (WGS) entry which is preliminary data.</text>
</comment>
<evidence type="ECO:0000313" key="2">
    <source>
        <dbReference type="EMBL" id="GAB1224934.1"/>
    </source>
</evidence>
<protein>
    <submittedName>
        <fullName evidence="2">Uncharacterized protein</fullName>
    </submittedName>
</protein>